<evidence type="ECO:0000256" key="1">
    <source>
        <dbReference type="SAM" id="Phobius"/>
    </source>
</evidence>
<dbReference type="InterPro" id="IPR024563">
    <property type="entry name" value="YqhR"/>
</dbReference>
<accession>A0AA41X7Z7</accession>
<reference evidence="2" key="1">
    <citation type="submission" date="2022-07" db="EMBL/GenBank/DDBJ databases">
        <authorList>
            <person name="Li W.-J."/>
            <person name="Deng Q.-Q."/>
        </authorList>
    </citation>
    <scope>NUCLEOTIDE SEQUENCE</scope>
    <source>
        <strain evidence="2">SYSU M60031</strain>
    </source>
</reference>
<proteinExistence type="predicted"/>
<feature type="transmembrane region" description="Helical" evidence="1">
    <location>
        <begin position="97"/>
        <end position="116"/>
    </location>
</feature>
<protein>
    <submittedName>
        <fullName evidence="2">YqhR family membrane protein</fullName>
    </submittedName>
</protein>
<dbReference type="EMBL" id="JANCLT010000001">
    <property type="protein sequence ID" value="MCP8967066.1"/>
    <property type="molecule type" value="Genomic_DNA"/>
</dbReference>
<name>A0AA41X7Z7_9BACI</name>
<keyword evidence="1" id="KW-1133">Transmembrane helix</keyword>
<dbReference type="Proteomes" id="UP001156102">
    <property type="component" value="Unassembled WGS sequence"/>
</dbReference>
<feature type="transmembrane region" description="Helical" evidence="1">
    <location>
        <begin position="60"/>
        <end position="85"/>
    </location>
</feature>
<feature type="transmembrane region" description="Helical" evidence="1">
    <location>
        <begin position="21"/>
        <end position="40"/>
    </location>
</feature>
<gene>
    <name evidence="2" type="ORF">NK662_00760</name>
</gene>
<dbReference type="Pfam" id="PF11085">
    <property type="entry name" value="YqhR"/>
    <property type="match status" value="1"/>
</dbReference>
<sequence length="158" mass="17632">MEKQKRQRPNSFMKNVVKIGLFGGIFWGLVWYLLHIFSFTEVGPNYLLMPLALGSWKEGMWGQLGGVAVMGLFSIGTAILYGLFLKKFQGVVPGIPYGLVWWGLVFFVIGSLSPVLKNALQLPKETVIATICIFILYGVFLSYSVSYEALEENQGGLR</sequence>
<feature type="transmembrane region" description="Helical" evidence="1">
    <location>
        <begin position="128"/>
        <end position="150"/>
    </location>
</feature>
<dbReference type="RefSeq" id="WP_254756366.1">
    <property type="nucleotide sequence ID" value="NZ_JANCLT010000001.1"/>
</dbReference>
<keyword evidence="1" id="KW-0472">Membrane</keyword>
<organism evidence="2 3">
    <name type="scientific">Ectobacillus ponti</name>
    <dbReference type="NCBI Taxonomy" id="2961894"/>
    <lineage>
        <taxon>Bacteria</taxon>
        <taxon>Bacillati</taxon>
        <taxon>Bacillota</taxon>
        <taxon>Bacilli</taxon>
        <taxon>Bacillales</taxon>
        <taxon>Bacillaceae</taxon>
        <taxon>Ectobacillus</taxon>
    </lineage>
</organism>
<dbReference type="AlphaFoldDB" id="A0AA41X7Z7"/>
<evidence type="ECO:0000313" key="3">
    <source>
        <dbReference type="Proteomes" id="UP001156102"/>
    </source>
</evidence>
<keyword evidence="3" id="KW-1185">Reference proteome</keyword>
<comment type="caution">
    <text evidence="2">The sequence shown here is derived from an EMBL/GenBank/DDBJ whole genome shotgun (WGS) entry which is preliminary data.</text>
</comment>
<keyword evidence="1" id="KW-0812">Transmembrane</keyword>
<evidence type="ECO:0000313" key="2">
    <source>
        <dbReference type="EMBL" id="MCP8967066.1"/>
    </source>
</evidence>